<protein>
    <submittedName>
        <fullName evidence="1">17728_t:CDS:1</fullName>
    </submittedName>
</protein>
<reference evidence="1" key="1">
    <citation type="submission" date="2021-06" db="EMBL/GenBank/DDBJ databases">
        <authorList>
            <person name="Kallberg Y."/>
            <person name="Tangrot J."/>
            <person name="Rosling A."/>
        </authorList>
    </citation>
    <scope>NUCLEOTIDE SEQUENCE</scope>
    <source>
        <strain evidence="1">FL966</strain>
    </source>
</reference>
<feature type="non-terminal residue" evidence="1">
    <location>
        <position position="46"/>
    </location>
</feature>
<dbReference type="EMBL" id="CAJVQA010027216">
    <property type="protein sequence ID" value="CAG8791252.1"/>
    <property type="molecule type" value="Genomic_DNA"/>
</dbReference>
<dbReference type="OrthoDB" id="2440964at2759"/>
<feature type="non-terminal residue" evidence="1">
    <location>
        <position position="1"/>
    </location>
</feature>
<organism evidence="1 2">
    <name type="scientific">Cetraspora pellucida</name>
    <dbReference type="NCBI Taxonomy" id="1433469"/>
    <lineage>
        <taxon>Eukaryota</taxon>
        <taxon>Fungi</taxon>
        <taxon>Fungi incertae sedis</taxon>
        <taxon>Mucoromycota</taxon>
        <taxon>Glomeromycotina</taxon>
        <taxon>Glomeromycetes</taxon>
        <taxon>Diversisporales</taxon>
        <taxon>Gigasporaceae</taxon>
        <taxon>Cetraspora</taxon>
    </lineage>
</organism>
<proteinExistence type="predicted"/>
<evidence type="ECO:0000313" key="2">
    <source>
        <dbReference type="Proteomes" id="UP000789759"/>
    </source>
</evidence>
<dbReference type="Proteomes" id="UP000789759">
    <property type="component" value="Unassembled WGS sequence"/>
</dbReference>
<comment type="caution">
    <text evidence="1">The sequence shown here is derived from an EMBL/GenBank/DDBJ whole genome shotgun (WGS) entry which is preliminary data.</text>
</comment>
<name>A0A9N9JS57_9GLOM</name>
<accession>A0A9N9JS57</accession>
<keyword evidence="2" id="KW-1185">Reference proteome</keyword>
<gene>
    <name evidence="1" type="ORF">CPELLU_LOCUS17020</name>
</gene>
<sequence length="46" mass="5322">CSQAVSQKLVPSIEQSKRKYKLADEKLNSNEIEEFDEDKFGAEFEL</sequence>
<dbReference type="AlphaFoldDB" id="A0A9N9JS57"/>
<evidence type="ECO:0000313" key="1">
    <source>
        <dbReference type="EMBL" id="CAG8791252.1"/>
    </source>
</evidence>